<feature type="domain" description="HTH araC/xylS-type" evidence="4">
    <location>
        <begin position="188"/>
        <end position="287"/>
    </location>
</feature>
<dbReference type="InterPro" id="IPR011051">
    <property type="entry name" value="RmlC_Cupin_sf"/>
</dbReference>
<evidence type="ECO:0000313" key="5">
    <source>
        <dbReference type="EMBL" id="MDO5986167.1"/>
    </source>
</evidence>
<comment type="caution">
    <text evidence="5">The sequence shown here is derived from an EMBL/GenBank/DDBJ whole genome shotgun (WGS) entry which is preliminary data.</text>
</comment>
<evidence type="ECO:0000256" key="2">
    <source>
        <dbReference type="ARBA" id="ARBA00023125"/>
    </source>
</evidence>
<gene>
    <name evidence="5" type="ORF">Q4Q39_02015</name>
</gene>
<dbReference type="PROSITE" id="PS01124">
    <property type="entry name" value="HTH_ARAC_FAMILY_2"/>
    <property type="match status" value="1"/>
</dbReference>
<name>A0ABT8WXE4_9FLAO</name>
<reference evidence="5" key="1">
    <citation type="submission" date="2023-07" db="EMBL/GenBank/DDBJ databases">
        <title>Two novel species in the genus Flavivirga.</title>
        <authorList>
            <person name="Kwon K."/>
        </authorList>
    </citation>
    <scope>NUCLEOTIDE SEQUENCE</scope>
    <source>
        <strain evidence="5">KACC 14157</strain>
    </source>
</reference>
<proteinExistence type="predicted"/>
<dbReference type="EMBL" id="JAUOEM010000001">
    <property type="protein sequence ID" value="MDO5986167.1"/>
    <property type="molecule type" value="Genomic_DNA"/>
</dbReference>
<evidence type="ECO:0000259" key="4">
    <source>
        <dbReference type="PROSITE" id="PS01124"/>
    </source>
</evidence>
<dbReference type="RefSeq" id="WP_303280688.1">
    <property type="nucleotide sequence ID" value="NZ_BAABCZ010000016.1"/>
</dbReference>
<dbReference type="InterPro" id="IPR020449">
    <property type="entry name" value="Tscrpt_reg_AraC-type_HTH"/>
</dbReference>
<dbReference type="PANTHER" id="PTHR43280:SF27">
    <property type="entry name" value="TRANSCRIPTIONAL REGULATOR MTLR"/>
    <property type="match status" value="1"/>
</dbReference>
<evidence type="ECO:0000313" key="6">
    <source>
        <dbReference type="Proteomes" id="UP001176891"/>
    </source>
</evidence>
<dbReference type="InterPro" id="IPR018060">
    <property type="entry name" value="HTH_AraC"/>
</dbReference>
<dbReference type="Gene3D" id="1.10.10.60">
    <property type="entry name" value="Homeodomain-like"/>
    <property type="match status" value="2"/>
</dbReference>
<dbReference type="SUPFAM" id="SSF46689">
    <property type="entry name" value="Homeodomain-like"/>
    <property type="match status" value="2"/>
</dbReference>
<keyword evidence="1" id="KW-0805">Transcription regulation</keyword>
<evidence type="ECO:0000256" key="3">
    <source>
        <dbReference type="ARBA" id="ARBA00023163"/>
    </source>
</evidence>
<keyword evidence="3" id="KW-0804">Transcription</keyword>
<evidence type="ECO:0000256" key="1">
    <source>
        <dbReference type="ARBA" id="ARBA00023015"/>
    </source>
</evidence>
<dbReference type="SMART" id="SM00342">
    <property type="entry name" value="HTH_ARAC"/>
    <property type="match status" value="1"/>
</dbReference>
<dbReference type="Proteomes" id="UP001176891">
    <property type="component" value="Unassembled WGS sequence"/>
</dbReference>
<accession>A0ABT8WXE4</accession>
<organism evidence="5 6">
    <name type="scientific">Flavivirga amylovorans</name>
    <dbReference type="NCBI Taxonomy" id="870486"/>
    <lineage>
        <taxon>Bacteria</taxon>
        <taxon>Pseudomonadati</taxon>
        <taxon>Bacteroidota</taxon>
        <taxon>Flavobacteriia</taxon>
        <taxon>Flavobacteriales</taxon>
        <taxon>Flavobacteriaceae</taxon>
        <taxon>Flavivirga</taxon>
    </lineage>
</organism>
<protein>
    <submittedName>
        <fullName evidence="5">AraC family transcriptional regulator</fullName>
    </submittedName>
</protein>
<keyword evidence="2" id="KW-0238">DNA-binding</keyword>
<dbReference type="PRINTS" id="PR00032">
    <property type="entry name" value="HTHARAC"/>
</dbReference>
<sequence length="289" mass="33034">MITKQVDRSSHLNSSLGFTHNYSASYLDIWHCHPELELNYNAKGTGIKFIGEHIEPFQPGDLVLMGENLSHRWLLDDDFKANNQDNFKHAESLVIHFKKNFAGTSFYDMPEMSKVNALLSKSKLGIKFSDKTTQAAAGILLKMKKASNFDRLVMFMKILGILADDKHYQTLCSEGYHKASFTNKGNLNSVLEYLIHNFQNEISLDEIAKISNMSKSSFCRFFKKVNGKTFTQYLNNIRVGYACKLFHEKSDKSISQVCYSSGYGNLSHFNRQFKNIMGVTPSEYLKQIK</sequence>
<dbReference type="SUPFAM" id="SSF51182">
    <property type="entry name" value="RmlC-like cupins"/>
    <property type="match status" value="1"/>
</dbReference>
<dbReference type="PANTHER" id="PTHR43280">
    <property type="entry name" value="ARAC-FAMILY TRANSCRIPTIONAL REGULATOR"/>
    <property type="match status" value="1"/>
</dbReference>
<keyword evidence="6" id="KW-1185">Reference proteome</keyword>
<dbReference type="Pfam" id="PF12833">
    <property type="entry name" value="HTH_18"/>
    <property type="match status" value="1"/>
</dbReference>
<dbReference type="InterPro" id="IPR009057">
    <property type="entry name" value="Homeodomain-like_sf"/>
</dbReference>